<sequence>MDVAPLFSELDSVLWRILSANQQIQVVVSQFLVMVSRKQYIAWITGQRIS</sequence>
<reference evidence="1" key="1">
    <citation type="submission" date="2019-08" db="EMBL/GenBank/DDBJ databases">
        <authorList>
            <person name="Kucharzyk K."/>
            <person name="Murdoch R.W."/>
            <person name="Higgins S."/>
            <person name="Loffler F."/>
        </authorList>
    </citation>
    <scope>NUCLEOTIDE SEQUENCE</scope>
</reference>
<accession>A0A645EWN3</accession>
<comment type="caution">
    <text evidence="1">The sequence shown here is derived from an EMBL/GenBank/DDBJ whole genome shotgun (WGS) entry which is preliminary data.</text>
</comment>
<dbReference type="EMBL" id="VSSQ01052342">
    <property type="protein sequence ID" value="MPN06441.1"/>
    <property type="molecule type" value="Genomic_DNA"/>
</dbReference>
<dbReference type="AlphaFoldDB" id="A0A645EWN3"/>
<protein>
    <submittedName>
        <fullName evidence="1">Uncharacterized protein</fullName>
    </submittedName>
</protein>
<organism evidence="1">
    <name type="scientific">bioreactor metagenome</name>
    <dbReference type="NCBI Taxonomy" id="1076179"/>
    <lineage>
        <taxon>unclassified sequences</taxon>
        <taxon>metagenomes</taxon>
        <taxon>ecological metagenomes</taxon>
    </lineage>
</organism>
<proteinExistence type="predicted"/>
<name>A0A645EWN3_9ZZZZ</name>
<evidence type="ECO:0000313" key="1">
    <source>
        <dbReference type="EMBL" id="MPN06441.1"/>
    </source>
</evidence>
<gene>
    <name evidence="1" type="ORF">SDC9_153697</name>
</gene>